<dbReference type="EMBL" id="OP765584">
    <property type="protein sequence ID" value="UZT29266.1"/>
    <property type="molecule type" value="Genomic_DNA"/>
</dbReference>
<dbReference type="SUPFAM" id="SSF68906">
    <property type="entry name" value="SAP domain"/>
    <property type="match status" value="1"/>
</dbReference>
<dbReference type="InterPro" id="IPR036361">
    <property type="entry name" value="SAP_dom_sf"/>
</dbReference>
<reference evidence="2" key="1">
    <citation type="submission" date="2022-11" db="EMBL/GenBank/DDBJ databases">
        <title>Genomics discovery of giant fungal viruses from subsurface oceanic crustal fluids.</title>
        <authorList>
            <person name="Bhattacharjee A.S."/>
            <person name="Schulz F."/>
            <person name="Woyke T."/>
            <person name="Orcutt B.N."/>
            <person name="Matinez Martinez J."/>
        </authorList>
    </citation>
    <scope>NUCLEOTIDE SEQUENCE</scope>
    <source>
        <strain evidence="1">VSAG1.JdFR</strain>
        <strain evidence="2">VSAG8.JdFR</strain>
    </source>
</reference>
<evidence type="ECO:0008006" key="3">
    <source>
        <dbReference type="Google" id="ProtNLM"/>
    </source>
</evidence>
<name>A0A9E8K1F6_9VIRU</name>
<sequence>MYIDKYYYTINYENIDEKFNEDYNENKYSKDLKIYNFIVKNNKSCSRNCNRNVKDFIFYKFKNYKYLCCISYTVPELKNILKSYNQRITGKKVELYKRIYFYMYLMYSCIYIQRNYRNSIISKINYLQGPARINRNLCVNETDFFSLDYIKDIYYENFYSYKDDSDFVYGFDIKSIYNLLKKNKLENPYTLKKFDDNFINNIHNFIRLSKIVNYNIDIDINEINTLNYNQKLANIFHEIDLLGNYTNVEWFKSLSIRRKLVFLKELHDIWVYRANIDVQTKLQIYPYGDPFLNLNLNNIYNNYYPIENFNNLCLNVLENFIMYGVNPSSKSLGSLYVLSALTIVSKDAAEALPWLYESVSYN</sequence>
<evidence type="ECO:0000313" key="2">
    <source>
        <dbReference type="EMBL" id="UZT29266.1"/>
    </source>
</evidence>
<evidence type="ECO:0000313" key="1">
    <source>
        <dbReference type="EMBL" id="UZT28936.1"/>
    </source>
</evidence>
<protein>
    <recommendedName>
        <fullName evidence="3">SAP domain-containing protein</fullName>
    </recommendedName>
</protein>
<accession>A0A9E8K1F6</accession>
<organism evidence="2">
    <name type="scientific">Nucleocytoviricota sp</name>
    <dbReference type="NCBI Taxonomy" id="2809609"/>
    <lineage>
        <taxon>Viruses</taxon>
        <taxon>Varidnaviria</taxon>
        <taxon>Bamfordvirae</taxon>
        <taxon>Nucleocytoviricota</taxon>
    </lineage>
</organism>
<proteinExistence type="predicted"/>
<dbReference type="EMBL" id="OP765507">
    <property type="protein sequence ID" value="UZT28936.1"/>
    <property type="molecule type" value="Genomic_DNA"/>
</dbReference>